<dbReference type="Proteomes" id="UP000694426">
    <property type="component" value="Unplaced"/>
</dbReference>
<reference evidence="14" key="2">
    <citation type="submission" date="2025-09" db="UniProtKB">
        <authorList>
            <consortium name="Ensembl"/>
        </authorList>
    </citation>
    <scope>IDENTIFICATION</scope>
</reference>
<name>A0A8B9C1U0_9AVES</name>
<evidence type="ECO:0000256" key="12">
    <source>
        <dbReference type="PROSITE-ProRule" id="PRU00175"/>
    </source>
</evidence>
<dbReference type="GO" id="GO:0061663">
    <property type="term" value="F:NEDD8 ligase activity"/>
    <property type="evidence" value="ECO:0007669"/>
    <property type="project" value="UniProtKB-EC"/>
</dbReference>
<dbReference type="PANTHER" id="PTHR46077">
    <property type="entry name" value="E3 UBIQUITIN-PROTEIN LIGASE TOPORS"/>
    <property type="match status" value="1"/>
</dbReference>
<comment type="catalytic activity">
    <reaction evidence="1">
        <text>S-ubiquitinyl-[E2 ubiquitin-conjugating enzyme]-L-cysteine + [acceptor protein]-L-lysine = [E2 ubiquitin-conjugating enzyme]-L-cysteine + N(6)-ubiquitinyl-[acceptor protein]-L-lysine.</text>
        <dbReference type="EC" id="2.3.2.27"/>
    </reaction>
</comment>
<dbReference type="PANTHER" id="PTHR46077:SF1">
    <property type="entry name" value="TOP1 BINDING ARGININE_SERINE RICH PROTEIN, E3 UBIQUITIN LIGASE"/>
    <property type="match status" value="1"/>
</dbReference>
<dbReference type="GeneTree" id="ENSGT01140000282630"/>
<dbReference type="InterPro" id="IPR024766">
    <property type="entry name" value="Znf_RING_H2"/>
</dbReference>
<dbReference type="PROSITE" id="PS50089">
    <property type="entry name" value="ZF_RING_2"/>
    <property type="match status" value="1"/>
</dbReference>
<evidence type="ECO:0000313" key="15">
    <source>
        <dbReference type="Proteomes" id="UP000694426"/>
    </source>
</evidence>
<dbReference type="GO" id="GO:0061630">
    <property type="term" value="F:ubiquitin protein ligase activity"/>
    <property type="evidence" value="ECO:0007669"/>
    <property type="project" value="UniProtKB-EC"/>
</dbReference>
<keyword evidence="4" id="KW-0808">Transferase</keyword>
<keyword evidence="15" id="KW-1185">Reference proteome</keyword>
<proteinExistence type="predicted"/>
<evidence type="ECO:0000313" key="14">
    <source>
        <dbReference type="Ensembl" id="ENSABRP00000012991.1"/>
    </source>
</evidence>
<evidence type="ECO:0000256" key="2">
    <source>
        <dbReference type="ARBA" id="ARBA00004906"/>
    </source>
</evidence>
<feature type="domain" description="RING-type" evidence="13">
    <location>
        <begin position="6"/>
        <end position="32"/>
    </location>
</feature>
<evidence type="ECO:0000256" key="10">
    <source>
        <dbReference type="ARBA" id="ARBA00023163"/>
    </source>
</evidence>
<comment type="pathway">
    <text evidence="2">Protein modification; protein ubiquitination.</text>
</comment>
<evidence type="ECO:0000256" key="5">
    <source>
        <dbReference type="ARBA" id="ARBA00022723"/>
    </source>
</evidence>
<reference evidence="14" key="1">
    <citation type="submission" date="2025-08" db="UniProtKB">
        <authorList>
            <consortium name="Ensembl"/>
        </authorList>
    </citation>
    <scope>IDENTIFICATION</scope>
</reference>
<keyword evidence="10" id="KW-0804">Transcription</keyword>
<evidence type="ECO:0000256" key="4">
    <source>
        <dbReference type="ARBA" id="ARBA00022679"/>
    </source>
</evidence>
<evidence type="ECO:0000256" key="8">
    <source>
        <dbReference type="ARBA" id="ARBA00022833"/>
    </source>
</evidence>
<dbReference type="InterPro" id="IPR013083">
    <property type="entry name" value="Znf_RING/FYVE/PHD"/>
</dbReference>
<keyword evidence="8" id="KW-0862">Zinc</keyword>
<evidence type="ECO:0000256" key="11">
    <source>
        <dbReference type="ARBA" id="ARBA00044896"/>
    </source>
</evidence>
<evidence type="ECO:0000256" key="9">
    <source>
        <dbReference type="ARBA" id="ARBA00023015"/>
    </source>
</evidence>
<comment type="pathway">
    <text evidence="3">Protein modification; protein neddylation.</text>
</comment>
<comment type="catalytic activity">
    <reaction evidence="11">
        <text>S-[NEDD8-protein]-yl-[E2 NEDD8-conjugating enzyme]-L-cysteine + [cullin]-L-lysine = [E2 NEDD8-conjugating enzyme]-L-cysteine + N(6)-[NEDD8-protein]-yl-[cullin]-L-lysine.</text>
        <dbReference type="EC" id="2.3.2.32"/>
    </reaction>
</comment>
<keyword evidence="9" id="KW-0805">Transcription regulation</keyword>
<dbReference type="InterPro" id="IPR001841">
    <property type="entry name" value="Znf_RING"/>
</dbReference>
<dbReference type="Pfam" id="PF12678">
    <property type="entry name" value="zf-rbx1"/>
    <property type="match status" value="1"/>
</dbReference>
<evidence type="ECO:0000256" key="6">
    <source>
        <dbReference type="ARBA" id="ARBA00022771"/>
    </source>
</evidence>
<dbReference type="GO" id="GO:0031461">
    <property type="term" value="C:cullin-RING ubiquitin ligase complex"/>
    <property type="evidence" value="ECO:0007669"/>
    <property type="project" value="UniProtKB-ARBA"/>
</dbReference>
<dbReference type="AlphaFoldDB" id="A0A8B9C1U0"/>
<keyword evidence="7" id="KW-0833">Ubl conjugation pathway</keyword>
<evidence type="ECO:0000256" key="3">
    <source>
        <dbReference type="ARBA" id="ARBA00005032"/>
    </source>
</evidence>
<accession>A0A8B9C1U0</accession>
<dbReference type="GO" id="GO:0006513">
    <property type="term" value="P:protein monoubiquitination"/>
    <property type="evidence" value="ECO:0007669"/>
    <property type="project" value="TreeGrafter"/>
</dbReference>
<evidence type="ECO:0000256" key="1">
    <source>
        <dbReference type="ARBA" id="ARBA00000900"/>
    </source>
</evidence>
<dbReference type="GO" id="GO:0008270">
    <property type="term" value="F:zinc ion binding"/>
    <property type="evidence" value="ECO:0007669"/>
    <property type="project" value="UniProtKB-KW"/>
</dbReference>
<dbReference type="GO" id="GO:0000209">
    <property type="term" value="P:protein polyubiquitination"/>
    <property type="evidence" value="ECO:0007669"/>
    <property type="project" value="TreeGrafter"/>
</dbReference>
<keyword evidence="6 12" id="KW-0863">Zinc-finger</keyword>
<evidence type="ECO:0000256" key="7">
    <source>
        <dbReference type="ARBA" id="ARBA00022786"/>
    </source>
</evidence>
<dbReference type="SUPFAM" id="SSF57850">
    <property type="entry name" value="RING/U-box"/>
    <property type="match status" value="1"/>
</dbReference>
<organism evidence="14 15">
    <name type="scientific">Anser brachyrhynchus</name>
    <name type="common">Pink-footed goose</name>
    <dbReference type="NCBI Taxonomy" id="132585"/>
    <lineage>
        <taxon>Eukaryota</taxon>
        <taxon>Metazoa</taxon>
        <taxon>Chordata</taxon>
        <taxon>Craniata</taxon>
        <taxon>Vertebrata</taxon>
        <taxon>Euteleostomi</taxon>
        <taxon>Archelosauria</taxon>
        <taxon>Archosauria</taxon>
        <taxon>Dinosauria</taxon>
        <taxon>Saurischia</taxon>
        <taxon>Theropoda</taxon>
        <taxon>Coelurosauria</taxon>
        <taxon>Aves</taxon>
        <taxon>Neognathae</taxon>
        <taxon>Galloanserae</taxon>
        <taxon>Anseriformes</taxon>
        <taxon>Anatidae</taxon>
        <taxon>Anserinae</taxon>
        <taxon>Anser</taxon>
    </lineage>
</organism>
<sequence length="87" mass="10488">MVEDYVMPCLHQFYFQCIQQWVESKPECPLCKRRVSSIVHLVWADNTSVWGSFRLYHSQLWQLECKKIMSWKRKQTLLTSDGVYLET</sequence>
<evidence type="ECO:0000259" key="13">
    <source>
        <dbReference type="PROSITE" id="PS50089"/>
    </source>
</evidence>
<protein>
    <recommendedName>
        <fullName evidence="13">RING-type domain-containing protein</fullName>
    </recommendedName>
</protein>
<dbReference type="Gene3D" id="3.30.40.10">
    <property type="entry name" value="Zinc/RING finger domain, C3HC4 (zinc finger)"/>
    <property type="match status" value="1"/>
</dbReference>
<dbReference type="Ensembl" id="ENSABRT00000018603.1">
    <property type="protein sequence ID" value="ENSABRP00000012991.1"/>
    <property type="gene ID" value="ENSABRG00000011619.1"/>
</dbReference>
<keyword evidence="5" id="KW-0479">Metal-binding</keyword>